<feature type="domain" description="Phage neck terminator protein gp12-like" evidence="1">
    <location>
        <begin position="9"/>
        <end position="178"/>
    </location>
</feature>
<evidence type="ECO:0000313" key="3">
    <source>
        <dbReference type="Proteomes" id="UP000180254"/>
    </source>
</evidence>
<dbReference type="RefSeq" id="WP_071062002.1">
    <property type="nucleotide sequence ID" value="NZ_MKIE01000002.1"/>
</dbReference>
<dbReference type="STRING" id="39480.EUAN_08580"/>
<protein>
    <recommendedName>
        <fullName evidence="1">Phage neck terminator protein gp12-like domain-containing protein</fullName>
    </recommendedName>
</protein>
<dbReference type="AlphaFoldDB" id="A0A1S1V989"/>
<organism evidence="2 3">
    <name type="scientific">Andreesenia angusta</name>
    <dbReference type="NCBI Taxonomy" id="39480"/>
    <lineage>
        <taxon>Bacteria</taxon>
        <taxon>Bacillati</taxon>
        <taxon>Bacillota</taxon>
        <taxon>Tissierellia</taxon>
        <taxon>Tissierellales</taxon>
        <taxon>Gottschalkiaceae</taxon>
        <taxon>Andreesenia</taxon>
    </lineage>
</organism>
<proteinExistence type="predicted"/>
<dbReference type="Pfam" id="PF23961">
    <property type="entry name" value="Phage_tail_terminator_9"/>
    <property type="match status" value="1"/>
</dbReference>
<sequence>MADQILKLKDIEDFFFDITCHMLGYTTEEEMSKVRIAWQSDGAPSWKIDEDVVLLRVTPEDNRMARELNILYDTDETDLDNLKRKTGYARTHKINWTLYGPNSYDNADLLRSHIFANEYMVKFKKQNLFLVTDVPMPTRIPEFYNKQWWDRTDFSATFTESVIREAKVPFITGAEVIVLKNK</sequence>
<accession>A0A1S1V989</accession>
<gene>
    <name evidence="2" type="ORF">EUAN_08580</name>
</gene>
<evidence type="ECO:0000259" key="1">
    <source>
        <dbReference type="Pfam" id="PF23961"/>
    </source>
</evidence>
<keyword evidence="3" id="KW-1185">Reference proteome</keyword>
<reference evidence="2 3" key="1">
    <citation type="submission" date="2016-09" db="EMBL/GenBank/DDBJ databases">
        <title>Genome sequence of Eubacterium angustum.</title>
        <authorList>
            <person name="Poehlein A."/>
            <person name="Daniel R."/>
        </authorList>
    </citation>
    <scope>NUCLEOTIDE SEQUENCE [LARGE SCALE GENOMIC DNA]</scope>
    <source>
        <strain evidence="2 3">DSM 1989</strain>
    </source>
</reference>
<dbReference type="EMBL" id="MKIE01000002">
    <property type="protein sequence ID" value="OHW63074.1"/>
    <property type="molecule type" value="Genomic_DNA"/>
</dbReference>
<dbReference type="Proteomes" id="UP000180254">
    <property type="component" value="Unassembled WGS sequence"/>
</dbReference>
<name>A0A1S1V989_9FIRM</name>
<evidence type="ECO:0000313" key="2">
    <source>
        <dbReference type="EMBL" id="OHW63074.1"/>
    </source>
</evidence>
<dbReference type="InterPro" id="IPR057087">
    <property type="entry name" value="Gp12-like"/>
</dbReference>
<comment type="caution">
    <text evidence="2">The sequence shown here is derived from an EMBL/GenBank/DDBJ whole genome shotgun (WGS) entry which is preliminary data.</text>
</comment>
<dbReference type="OrthoDB" id="2658408at2"/>